<dbReference type="CDD" id="cd01898">
    <property type="entry name" value="Obg"/>
    <property type="match status" value="1"/>
</dbReference>
<dbReference type="PRINTS" id="PR00326">
    <property type="entry name" value="GTP1OBG"/>
</dbReference>
<proteinExistence type="inferred from homology"/>
<feature type="binding site" evidence="8">
    <location>
        <begin position="191"/>
        <end position="195"/>
    </location>
    <ligand>
        <name>GTP</name>
        <dbReference type="ChEBI" id="CHEBI:37565"/>
    </ligand>
</feature>
<feature type="binding site" evidence="8">
    <location>
        <position position="173"/>
    </location>
    <ligand>
        <name>Mg(2+)</name>
        <dbReference type="ChEBI" id="CHEBI:18420"/>
    </ligand>
</feature>
<dbReference type="GO" id="GO:0003924">
    <property type="term" value="F:GTPase activity"/>
    <property type="evidence" value="ECO:0007669"/>
    <property type="project" value="UniProtKB-UniRule"/>
</dbReference>
<evidence type="ECO:0000259" key="9">
    <source>
        <dbReference type="PROSITE" id="PS51710"/>
    </source>
</evidence>
<comment type="subunit">
    <text evidence="8">Monomer.</text>
</comment>
<dbReference type="PIRSF" id="PIRSF002401">
    <property type="entry name" value="GTP_bd_Obg/CgtA"/>
    <property type="match status" value="1"/>
</dbReference>
<dbReference type="InterPro" id="IPR006074">
    <property type="entry name" value="GTP1-OBG_CS"/>
</dbReference>
<keyword evidence="3 8" id="KW-0479">Metal-binding</keyword>
<keyword evidence="5 8" id="KW-0378">Hydrolase</keyword>
<feature type="binding site" evidence="8">
    <location>
        <begin position="166"/>
        <end position="173"/>
    </location>
    <ligand>
        <name>GTP</name>
        <dbReference type="ChEBI" id="CHEBI:37565"/>
    </ligand>
</feature>
<dbReference type="PANTHER" id="PTHR11702:SF31">
    <property type="entry name" value="MITOCHONDRIAL RIBOSOME-ASSOCIATED GTPASE 2"/>
    <property type="match status" value="1"/>
</dbReference>
<sequence length="343" mass="36960">MKFVDNAIITIASGNGGRGAVSFRREKFIPKGGPDGGDGGKGGDVIFKASHNITSLLDFRYKPRYIAEKGGNGQGNNKKGRDGDDILITVPVGTTVVDFDSGEVMADLIKDGEETVLLRGGIGGKGNTFFKSSTQRRPRFAQPGIPGVTRKVRLVLKSLGDIGLVGFPNAGKSTLISKLTGSHAKIAPYPFTTKTPNLGVYAGDNPEESAKTLTIVDIPGIIEGASEGAGLGLKFLSHIERSNILLYLIEIGTFKEIKASYEAVVKEITEYDENILKKERIAAVNKIDLITDKRTLNKIIKETTKFFSEQNIPVYFISAAYGAGIEELKNELNLILNKKNIAV</sequence>
<dbReference type="NCBIfam" id="TIGR00231">
    <property type="entry name" value="small_GTP"/>
    <property type="match status" value="1"/>
</dbReference>
<dbReference type="InterPro" id="IPR005225">
    <property type="entry name" value="Small_GTP-bd"/>
</dbReference>
<dbReference type="FunFam" id="2.70.210.12:FF:000001">
    <property type="entry name" value="GTPase Obg"/>
    <property type="match status" value="1"/>
</dbReference>
<dbReference type="InterPro" id="IPR045086">
    <property type="entry name" value="OBG_GTPase"/>
</dbReference>
<evidence type="ECO:0000256" key="1">
    <source>
        <dbReference type="ARBA" id="ARBA00007699"/>
    </source>
</evidence>
<evidence type="ECO:0000256" key="5">
    <source>
        <dbReference type="ARBA" id="ARBA00022801"/>
    </source>
</evidence>
<dbReference type="Proteomes" id="UP000322454">
    <property type="component" value="Unassembled WGS sequence"/>
</dbReference>
<evidence type="ECO:0000313" key="11">
    <source>
        <dbReference type="EMBL" id="RZV39563.1"/>
    </source>
</evidence>
<evidence type="ECO:0000256" key="7">
    <source>
        <dbReference type="ARBA" id="ARBA00023134"/>
    </source>
</evidence>
<dbReference type="PROSITE" id="PS51883">
    <property type="entry name" value="OBG"/>
    <property type="match status" value="1"/>
</dbReference>
<comment type="similarity">
    <text evidence="1 8">Belongs to the TRAFAC class OBG-HflX-like GTPase superfamily. OBG GTPase family.</text>
</comment>
<reference evidence="11 12" key="1">
    <citation type="submission" date="2019-01" db="EMBL/GenBank/DDBJ databases">
        <title>Insights into ecological role of a new deltaproteobacterial order Candidatus Sinidesulfobacterales (Sva0485) by metagenomics and metatranscriptomics.</title>
        <authorList>
            <person name="Tan S."/>
            <person name="Liu J."/>
            <person name="Fang Y."/>
            <person name="Hedlund B."/>
            <person name="Lian Z.-H."/>
            <person name="Huang L.-Y."/>
            <person name="Li J.-T."/>
            <person name="Huang L.-N."/>
            <person name="Li W.-J."/>
            <person name="Jiang H.-C."/>
            <person name="Dong H.-L."/>
            <person name="Shu W.-S."/>
        </authorList>
    </citation>
    <scope>NUCLEOTIDE SEQUENCE [LARGE SCALE GENOMIC DNA]</scope>
    <source>
        <strain evidence="11">AP4</strain>
    </source>
</reference>
<dbReference type="PROSITE" id="PS51710">
    <property type="entry name" value="G_OBG"/>
    <property type="match status" value="1"/>
</dbReference>
<evidence type="ECO:0000256" key="3">
    <source>
        <dbReference type="ARBA" id="ARBA00022723"/>
    </source>
</evidence>
<dbReference type="PROSITE" id="PS00905">
    <property type="entry name" value="GTP1_OBG"/>
    <property type="match status" value="1"/>
</dbReference>
<evidence type="ECO:0000256" key="6">
    <source>
        <dbReference type="ARBA" id="ARBA00022842"/>
    </source>
</evidence>
<accession>A0A520XEG6</accession>
<dbReference type="GO" id="GO:0005737">
    <property type="term" value="C:cytoplasm"/>
    <property type="evidence" value="ECO:0007669"/>
    <property type="project" value="UniProtKB-SubCell"/>
</dbReference>
<keyword evidence="7 8" id="KW-0342">GTP-binding</keyword>
<comment type="cofactor">
    <cofactor evidence="8">
        <name>Mg(2+)</name>
        <dbReference type="ChEBI" id="CHEBI:18420"/>
    </cofactor>
</comment>
<feature type="binding site" evidence="8">
    <location>
        <begin position="285"/>
        <end position="288"/>
    </location>
    <ligand>
        <name>GTP</name>
        <dbReference type="ChEBI" id="CHEBI:37565"/>
    </ligand>
</feature>
<dbReference type="Gene3D" id="2.70.210.12">
    <property type="entry name" value="GTP1/OBG domain"/>
    <property type="match status" value="1"/>
</dbReference>
<keyword evidence="2 8" id="KW-0963">Cytoplasm</keyword>
<gene>
    <name evidence="11" type="primary">obgE</name>
    <name evidence="8" type="synonym">obg</name>
    <name evidence="11" type="ORF">EVJ48_04270</name>
</gene>
<dbReference type="GO" id="GO:0000287">
    <property type="term" value="F:magnesium ion binding"/>
    <property type="evidence" value="ECO:0007669"/>
    <property type="project" value="InterPro"/>
</dbReference>
<protein>
    <recommendedName>
        <fullName evidence="8">GTPase Obg</fullName>
        <ecNumber evidence="8">3.6.5.-</ecNumber>
    </recommendedName>
    <alternativeName>
        <fullName evidence="8">GTP-binding protein Obg</fullName>
    </alternativeName>
</protein>
<dbReference type="EMBL" id="SHMQ01000009">
    <property type="protein sequence ID" value="RZV39563.1"/>
    <property type="molecule type" value="Genomic_DNA"/>
</dbReference>
<dbReference type="InterPro" id="IPR014100">
    <property type="entry name" value="GTP-bd_Obg/CgtA"/>
</dbReference>
<dbReference type="Pfam" id="PF01018">
    <property type="entry name" value="GTP1_OBG"/>
    <property type="match status" value="1"/>
</dbReference>
<feature type="binding site" evidence="8">
    <location>
        <position position="193"/>
    </location>
    <ligand>
        <name>Mg(2+)</name>
        <dbReference type="ChEBI" id="CHEBI:18420"/>
    </ligand>
</feature>
<comment type="caution">
    <text evidence="11">The sequence shown here is derived from an EMBL/GenBank/DDBJ whole genome shotgun (WGS) entry which is preliminary data.</text>
</comment>
<organism evidence="11 12">
    <name type="scientific">Candidatus Acidulodesulfobacterium acidiphilum</name>
    <dbReference type="NCBI Taxonomy" id="2597224"/>
    <lineage>
        <taxon>Bacteria</taxon>
        <taxon>Deltaproteobacteria</taxon>
        <taxon>Candidatus Acidulodesulfobacterales</taxon>
        <taxon>Candidatus Acidulodesulfobacterium</taxon>
    </lineage>
</organism>
<keyword evidence="4 8" id="KW-0547">Nucleotide-binding</keyword>
<dbReference type="HAMAP" id="MF_01454">
    <property type="entry name" value="GTPase_Obg"/>
    <property type="match status" value="1"/>
</dbReference>
<evidence type="ECO:0000256" key="2">
    <source>
        <dbReference type="ARBA" id="ARBA00022490"/>
    </source>
</evidence>
<evidence type="ECO:0000256" key="8">
    <source>
        <dbReference type="HAMAP-Rule" id="MF_01454"/>
    </source>
</evidence>
<dbReference type="GO" id="GO:0005525">
    <property type="term" value="F:GTP binding"/>
    <property type="evidence" value="ECO:0007669"/>
    <property type="project" value="UniProtKB-UniRule"/>
</dbReference>
<feature type="binding site" evidence="8">
    <location>
        <begin position="318"/>
        <end position="320"/>
    </location>
    <ligand>
        <name>GTP</name>
        <dbReference type="ChEBI" id="CHEBI:37565"/>
    </ligand>
</feature>
<keyword evidence="6 8" id="KW-0460">Magnesium</keyword>
<evidence type="ECO:0000259" key="10">
    <source>
        <dbReference type="PROSITE" id="PS51883"/>
    </source>
</evidence>
<feature type="binding site" evidence="8">
    <location>
        <begin position="217"/>
        <end position="220"/>
    </location>
    <ligand>
        <name>GTP</name>
        <dbReference type="ChEBI" id="CHEBI:37565"/>
    </ligand>
</feature>
<name>A0A520XEG6_9DELT</name>
<comment type="subcellular location">
    <subcellularLocation>
        <location evidence="8">Cytoplasm</location>
    </subcellularLocation>
</comment>
<dbReference type="InterPro" id="IPR031167">
    <property type="entry name" value="G_OBG"/>
</dbReference>
<dbReference type="Gene3D" id="3.40.50.300">
    <property type="entry name" value="P-loop containing nucleotide triphosphate hydrolases"/>
    <property type="match status" value="1"/>
</dbReference>
<dbReference type="SUPFAM" id="SSF82051">
    <property type="entry name" value="Obg GTP-binding protein N-terminal domain"/>
    <property type="match status" value="1"/>
</dbReference>
<dbReference type="InterPro" id="IPR006169">
    <property type="entry name" value="GTP1_OBG_dom"/>
</dbReference>
<dbReference type="AlphaFoldDB" id="A0A520XEG6"/>
<dbReference type="SUPFAM" id="SSF52540">
    <property type="entry name" value="P-loop containing nucleoside triphosphate hydrolases"/>
    <property type="match status" value="1"/>
</dbReference>
<evidence type="ECO:0000313" key="12">
    <source>
        <dbReference type="Proteomes" id="UP000322454"/>
    </source>
</evidence>
<dbReference type="InterPro" id="IPR036726">
    <property type="entry name" value="GTP1_OBG_dom_sf"/>
</dbReference>
<dbReference type="InterPro" id="IPR006073">
    <property type="entry name" value="GTP-bd"/>
</dbReference>
<dbReference type="InterPro" id="IPR027417">
    <property type="entry name" value="P-loop_NTPase"/>
</dbReference>
<comment type="function">
    <text evidence="8">An essential GTPase which binds GTP, GDP and possibly (p)ppGpp with moderate affinity, with high nucleotide exchange rates and a fairly low GTP hydrolysis rate. Plays a role in control of the cell cycle, stress response, ribosome biogenesis and in those bacteria that undergo differentiation, in morphogenesis control.</text>
</comment>
<dbReference type="GO" id="GO:0042254">
    <property type="term" value="P:ribosome biogenesis"/>
    <property type="evidence" value="ECO:0007669"/>
    <property type="project" value="UniProtKB-UniRule"/>
</dbReference>
<feature type="domain" description="OBG-type G" evidence="9">
    <location>
        <begin position="160"/>
        <end position="337"/>
    </location>
</feature>
<evidence type="ECO:0000256" key="4">
    <source>
        <dbReference type="ARBA" id="ARBA00022741"/>
    </source>
</evidence>
<feature type="domain" description="Obg" evidence="10">
    <location>
        <begin position="1"/>
        <end position="159"/>
    </location>
</feature>
<dbReference type="PANTHER" id="PTHR11702">
    <property type="entry name" value="DEVELOPMENTALLY REGULATED GTP-BINDING PROTEIN-RELATED"/>
    <property type="match status" value="1"/>
</dbReference>
<dbReference type="EC" id="3.6.5.-" evidence="8"/>
<dbReference type="NCBIfam" id="TIGR02729">
    <property type="entry name" value="Obg_CgtA"/>
    <property type="match status" value="1"/>
</dbReference>
<dbReference type="Pfam" id="PF01926">
    <property type="entry name" value="MMR_HSR1"/>
    <property type="match status" value="1"/>
</dbReference>
<dbReference type="NCBIfam" id="NF008956">
    <property type="entry name" value="PRK12299.1"/>
    <property type="match status" value="1"/>
</dbReference>